<evidence type="ECO:0000259" key="2">
    <source>
        <dbReference type="Pfam" id="PF18760"/>
    </source>
</evidence>
<feature type="domain" description="ART-PolyVal-like" evidence="2">
    <location>
        <begin position="1550"/>
        <end position="1726"/>
    </location>
</feature>
<dbReference type="InterPro" id="IPR049522">
    <property type="entry name" value="ART-PolyVal_dom"/>
</dbReference>
<dbReference type="Pfam" id="PF23802">
    <property type="entry name" value="DUF7178"/>
    <property type="match status" value="2"/>
</dbReference>
<proteinExistence type="predicted"/>
<feature type="region of interest" description="Disordered" evidence="1">
    <location>
        <begin position="1"/>
        <end position="21"/>
    </location>
</feature>
<organism evidence="3">
    <name type="scientific">uncultured Caudovirales phage</name>
    <dbReference type="NCBI Taxonomy" id="2100421"/>
    <lineage>
        <taxon>Viruses</taxon>
        <taxon>Duplodnaviria</taxon>
        <taxon>Heunggongvirae</taxon>
        <taxon>Uroviricota</taxon>
        <taxon>Caudoviricetes</taxon>
        <taxon>Peduoviridae</taxon>
        <taxon>Maltschvirus</taxon>
        <taxon>Maltschvirus maltsch</taxon>
    </lineage>
</organism>
<accession>A0A6J7WBL0</accession>
<gene>
    <name evidence="3" type="ORF">UFOVP175_36</name>
</gene>
<dbReference type="InterPro" id="IPR055602">
    <property type="entry name" value="DUF7178"/>
</dbReference>
<evidence type="ECO:0000256" key="1">
    <source>
        <dbReference type="SAM" id="MobiDB-lite"/>
    </source>
</evidence>
<protein>
    <recommendedName>
        <fullName evidence="2">ART-PolyVal-like domain-containing protein</fullName>
    </recommendedName>
</protein>
<dbReference type="EMBL" id="LR798221">
    <property type="protein sequence ID" value="CAB5194982.1"/>
    <property type="molecule type" value="Genomic_DNA"/>
</dbReference>
<evidence type="ECO:0000313" key="3">
    <source>
        <dbReference type="EMBL" id="CAB5194982.1"/>
    </source>
</evidence>
<reference evidence="3" key="1">
    <citation type="submission" date="2020-05" db="EMBL/GenBank/DDBJ databases">
        <authorList>
            <person name="Chiriac C."/>
            <person name="Salcher M."/>
            <person name="Ghai R."/>
            <person name="Kavagutti S V."/>
        </authorList>
    </citation>
    <scope>NUCLEOTIDE SEQUENCE</scope>
</reference>
<sequence length="1812" mass="195464">MTLSQADVDSLLGPQPADSVESLLDAPLTGEDISLAMQDPSYQPTQDDYLKFEEYSKSKQVDWIDTIAKSVDAAAGMIGGAVAEGAQGAVANPLNYIEGAAQGTRQLYGLVAQSQDPSSALFRFKDLVAGTGTPESRYQQFLDARDFANTTARLERGEEGLFVPPELTNPEFVQGVSMILDPTLALPGIGEVFGAGKLATRAVGKGTQLAGRAIAGAARPLERVAGAAERMTAEALGMAPEALRSTAATAGIAGALGIAPEAAAFAAIPAGIRTAREAGEALARAGENLMTQPSRIGPLEAIGAAPGANLRQRMLGVVGQYGGDAALDASLRSIAGGIEGGAIGAGLGYLSGGEEGAAAGLGSGGVQGAAGALGGRMYQKLTGAAAKEARAGDLGRFIDAQQDPTTKALFERVRDAHGVDTASALMDVGDLVKGQFGDIDIRYLSDTDFVDQYKGRARGVQVEIGDRPTIVINADILGKGKGDSPLYTLGHELFHALEKSQQLSGGATEIKNALVGRWIQEGDVIRKLADGVFNDAEIEARFNEYRDKLAAGNKQRADELAQFDTINKKADYIASELAAEHFAALIAGQKPDAMLKGFTGLSRQLLDAALTQNASKAIANAAASIERTFGVKPTDSVLFPDLKQASPQVNAMLRDLLRARKRLDEKIMLESEQGGRVLKPEDVANPLAGRELVDMGVAEQMPDGTIRNLSTDEIRARDDKDMSSLRSIAENIPGARVVDGAFMGRFSPEQLSAIDQSQSISSRMKDKIRGVNAAMDAGNSIHVVYSAALKRAYNRITKKYSPKYDSGIRVSEREVLPYAFYLSKADNPLVKVIDITKVRNALTKELTKDGSIGGLWNNTDGFMADLAKYFTNLDQKENARRSYEIFGDAKARFLGDFVNAQEKGGRKFVRDLRLDRIGSMSPMDFRARISEDAIQLSKQRWMPAETIGDKSVINSDEGYRIISGAKHKLYGPDGKLIGIYDTQTQAERKADATQARLQPEVRQQQYQTRDEVRKTAEAGRGDSAVGRTQGREEGRQELGAVRQAGDVRFMPMSDLERSDLDLRISTRNPSAKRATEDPLAQQLSIDLESIMKTPGALPEIINTVGKYPGIKFERSGSVNRANDFIRFVANNLIYLHDNVPSDIRQRSKLWYDGARKLTEDWSKRFDTTREGVAGVIASLSPQKDWYQNVTLAERVFEVVKNRQDEAFTGPIEQWARTKMTSGQSPKRLVQDEVINGMAGKKFSQLSDYEKAVFVRAFDEVNNTRTYPIVSPEGQMLDIARKADGTPATYAWGDFNSIAKAVKIAGSPNKKTVSESLGFEHKVRSFYDNILLPNNPEKGDVTIDTHAVAAALMLPLAGSDVPVAHNFGQGVPGSSVYGTSGTYGIYADAYRLAAQERGILPREMQSITWEAIRGLFTPEFKTAQNKKLVENLWKEYKTGKVTLDETRQRIVDTAGGIRNPSWYGSGGGAVAENAPTAQPQKLSVAGDMGRPGANAGGGGAISGGSAQEVAAQRYMPSDTDYLSAVKQGDTQAAQRMVDEAAKAAGYTVGPVFHGSAARFNQFKRNFLGTATGGQSANEAFFFSTSDRTAKNYASYASEEGPIKDLMRKADQAEAKGDWDLYDKLIGQAEEMDFGPNAQAMRNQRREQSKVYNVYLNGRFLEMDAEGKTPAELSSAKAFKQFDGSLTTALKSAKRKGYDGVVFRNLDDAPNLSDPSDHYAIFDPNKIKLSDPITKDDAGNVIPLSQRFKATSDDIRYMPSPDSSMPGAYSFPGGYRALPGKAKGSLRLYGPAGSLIGIASSLDEAQRILRRKAK</sequence>
<feature type="region of interest" description="Disordered" evidence="1">
    <location>
        <begin position="1000"/>
        <end position="1035"/>
    </location>
</feature>
<name>A0A6J7WBL0_9CAUD</name>
<dbReference type="Pfam" id="PF18760">
    <property type="entry name" value="ART-PolyVal"/>
    <property type="match status" value="1"/>
</dbReference>
<feature type="compositionally biased region" description="Basic and acidic residues" evidence="1">
    <location>
        <begin position="1008"/>
        <end position="1020"/>
    </location>
</feature>